<evidence type="ECO:0000313" key="2">
    <source>
        <dbReference type="EMBL" id="OOF32796.1"/>
    </source>
</evidence>
<dbReference type="Proteomes" id="UP000189431">
    <property type="component" value="Unassembled WGS sequence"/>
</dbReference>
<evidence type="ECO:0000313" key="3">
    <source>
        <dbReference type="Proteomes" id="UP000189431"/>
    </source>
</evidence>
<feature type="transmembrane region" description="Helical" evidence="1">
    <location>
        <begin position="20"/>
        <end position="41"/>
    </location>
</feature>
<dbReference type="EMBL" id="MUFR01000057">
    <property type="protein sequence ID" value="OOF32796.1"/>
    <property type="molecule type" value="Genomic_DNA"/>
</dbReference>
<feature type="transmembrane region" description="Helical" evidence="1">
    <location>
        <begin position="90"/>
        <end position="109"/>
    </location>
</feature>
<reference evidence="3" key="1">
    <citation type="submission" date="2017-01" db="EMBL/GenBank/DDBJ databases">
        <title>Draft genome of the species Salinivibrio costicola subsp. alcaliphilus.</title>
        <authorList>
            <person name="Lopez-Hermoso C."/>
            <person name="De La Haba R."/>
            <person name="Sanchez-Porro C."/>
            <person name="Ventosa A."/>
        </authorList>
    </citation>
    <scope>NUCLEOTIDE SEQUENCE [LARGE SCALE GENOMIC DNA]</scope>
    <source>
        <strain evidence="3">CBH448</strain>
    </source>
</reference>
<gene>
    <name evidence="2" type="ORF">BZJ21_14230</name>
</gene>
<keyword evidence="1" id="KW-0472">Membrane</keyword>
<sequence length="188" mass="21290">MEFKLKLKEKLKKTGRRSRLSYLVALLAVIYFLMAVVKGVYLWTDGSEFHLAQKIHAGMKWLIEITWVFGISEIWKSITAVPFEGRDILGFYKVIVPPAIVVFICALFISDHRSLRSKYYELKAEIEKEIALRDMRKEAGIDTVAESATVDVVISNATNTDPAWHDTWWGRVSIGVAIALIVAAFGIK</sequence>
<accession>A0ABX3KM69</accession>
<keyword evidence="1" id="KW-0812">Transmembrane</keyword>
<keyword evidence="3" id="KW-1185">Reference proteome</keyword>
<proteinExistence type="predicted"/>
<comment type="caution">
    <text evidence="2">The sequence shown here is derived from an EMBL/GenBank/DDBJ whole genome shotgun (WGS) entry which is preliminary data.</text>
</comment>
<organism evidence="2 3">
    <name type="scientific">Salinivibrio costicola subsp. alcaliphilus</name>
    <dbReference type="NCBI Taxonomy" id="272773"/>
    <lineage>
        <taxon>Bacteria</taxon>
        <taxon>Pseudomonadati</taxon>
        <taxon>Pseudomonadota</taxon>
        <taxon>Gammaproteobacteria</taxon>
        <taxon>Vibrionales</taxon>
        <taxon>Vibrionaceae</taxon>
        <taxon>Salinivibrio</taxon>
    </lineage>
</organism>
<evidence type="ECO:0000256" key="1">
    <source>
        <dbReference type="SAM" id="Phobius"/>
    </source>
</evidence>
<feature type="transmembrane region" description="Helical" evidence="1">
    <location>
        <begin position="168"/>
        <end position="187"/>
    </location>
</feature>
<protein>
    <submittedName>
        <fullName evidence="2">Uncharacterized protein</fullName>
    </submittedName>
</protein>
<keyword evidence="1" id="KW-1133">Transmembrane helix</keyword>
<name>A0ABX3KM69_SALCS</name>